<proteinExistence type="predicted"/>
<dbReference type="Gene3D" id="3.10.20.440">
    <property type="entry name" value="2Fe-2S iron-sulphur cluster binding domain, sarcosine oxidase, alpha subunit, N-terminal domain"/>
    <property type="match status" value="1"/>
</dbReference>
<organism evidence="2 3">
    <name type="scientific">Thermosporothrix hazakensis</name>
    <dbReference type="NCBI Taxonomy" id="644383"/>
    <lineage>
        <taxon>Bacteria</taxon>
        <taxon>Bacillati</taxon>
        <taxon>Chloroflexota</taxon>
        <taxon>Ktedonobacteria</taxon>
        <taxon>Ktedonobacterales</taxon>
        <taxon>Thermosporotrichaceae</taxon>
        <taxon>Thermosporothrix</taxon>
    </lineage>
</organism>
<dbReference type="EMBL" id="QKUF01000009">
    <property type="protein sequence ID" value="PZW29242.1"/>
    <property type="molecule type" value="Genomic_DNA"/>
</dbReference>
<dbReference type="GO" id="GO:0051536">
    <property type="term" value="F:iron-sulfur cluster binding"/>
    <property type="evidence" value="ECO:0007669"/>
    <property type="project" value="InterPro"/>
</dbReference>
<dbReference type="AlphaFoldDB" id="A0A326U6T6"/>
<keyword evidence="1" id="KW-0560">Oxidoreductase</keyword>
<sequence length="78" mass="8181">MVHLTVNGRVVSVPEGSMVAAALMVAEVGAFRHSVQGDVRAPLCGMGICFECRVTINGQAHCLSCQTVCEDGMEVVTT</sequence>
<evidence type="ECO:0000256" key="1">
    <source>
        <dbReference type="ARBA" id="ARBA00023002"/>
    </source>
</evidence>
<name>A0A326U6T6_THEHA</name>
<dbReference type="InterPro" id="IPR036010">
    <property type="entry name" value="2Fe-2S_ferredoxin-like_sf"/>
</dbReference>
<reference evidence="2 3" key="1">
    <citation type="submission" date="2018-06" db="EMBL/GenBank/DDBJ databases">
        <title>Genomic Encyclopedia of Archaeal and Bacterial Type Strains, Phase II (KMG-II): from individual species to whole genera.</title>
        <authorList>
            <person name="Goeker M."/>
        </authorList>
    </citation>
    <scope>NUCLEOTIDE SEQUENCE [LARGE SCALE GENOMIC DNA]</scope>
    <source>
        <strain evidence="2 3">ATCC BAA-1881</strain>
    </source>
</reference>
<dbReference type="SUPFAM" id="SSF54292">
    <property type="entry name" value="2Fe-2S ferredoxin-like"/>
    <property type="match status" value="1"/>
</dbReference>
<dbReference type="InterPro" id="IPR042204">
    <property type="entry name" value="2Fe-2S-bd_N"/>
</dbReference>
<dbReference type="GO" id="GO:0016491">
    <property type="term" value="F:oxidoreductase activity"/>
    <property type="evidence" value="ECO:0007669"/>
    <property type="project" value="UniProtKB-KW"/>
</dbReference>
<evidence type="ECO:0000313" key="3">
    <source>
        <dbReference type="Proteomes" id="UP000248806"/>
    </source>
</evidence>
<accession>A0A326U6T6</accession>
<dbReference type="Proteomes" id="UP000248806">
    <property type="component" value="Unassembled WGS sequence"/>
</dbReference>
<dbReference type="Pfam" id="PF13510">
    <property type="entry name" value="Fer2_4"/>
    <property type="match status" value="1"/>
</dbReference>
<protein>
    <submittedName>
        <fullName evidence="2">2Fe-2S iron-sulfur cluster protein</fullName>
    </submittedName>
</protein>
<keyword evidence="3" id="KW-1185">Reference proteome</keyword>
<gene>
    <name evidence="2" type="ORF">EI42_02964</name>
</gene>
<dbReference type="RefSeq" id="WP_111323462.1">
    <property type="nucleotide sequence ID" value="NZ_BIFX01000001.1"/>
</dbReference>
<dbReference type="OrthoDB" id="573392at2"/>
<evidence type="ECO:0000313" key="2">
    <source>
        <dbReference type="EMBL" id="PZW29242.1"/>
    </source>
</evidence>
<comment type="caution">
    <text evidence="2">The sequence shown here is derived from an EMBL/GenBank/DDBJ whole genome shotgun (WGS) entry which is preliminary data.</text>
</comment>